<keyword evidence="2" id="KW-1185">Reference proteome</keyword>
<protein>
    <submittedName>
        <fullName evidence="1">Uncharacterized protein</fullName>
    </submittedName>
</protein>
<evidence type="ECO:0000313" key="1">
    <source>
        <dbReference type="EMBL" id="CAK9033133.1"/>
    </source>
</evidence>
<dbReference type="Proteomes" id="UP001642464">
    <property type="component" value="Unassembled WGS sequence"/>
</dbReference>
<sequence>MSRRPMSLEVAMAILKPPALDPSVEGPVAADEGVPGRGEGVQASVEEAPAPRPARPGAIPDVQELLEDSETPTDHRPMMLLLAMVVLSRGDARATASPRRQAARAALGGA</sequence>
<name>A0ABP0L1U6_9DINO</name>
<accession>A0ABP0L1U6</accession>
<reference evidence="1 2" key="1">
    <citation type="submission" date="2024-02" db="EMBL/GenBank/DDBJ databases">
        <authorList>
            <person name="Chen Y."/>
            <person name="Shah S."/>
            <person name="Dougan E. K."/>
            <person name="Thang M."/>
            <person name="Chan C."/>
        </authorList>
    </citation>
    <scope>NUCLEOTIDE SEQUENCE [LARGE SCALE GENOMIC DNA]</scope>
</reference>
<gene>
    <name evidence="1" type="ORF">SCF082_LOCUS20352</name>
</gene>
<comment type="caution">
    <text evidence="1">The sequence shown here is derived from an EMBL/GenBank/DDBJ whole genome shotgun (WGS) entry which is preliminary data.</text>
</comment>
<evidence type="ECO:0000313" key="2">
    <source>
        <dbReference type="Proteomes" id="UP001642464"/>
    </source>
</evidence>
<dbReference type="EMBL" id="CAXAMM010014191">
    <property type="protein sequence ID" value="CAK9033133.1"/>
    <property type="molecule type" value="Genomic_DNA"/>
</dbReference>
<organism evidence="1 2">
    <name type="scientific">Durusdinium trenchii</name>
    <dbReference type="NCBI Taxonomy" id="1381693"/>
    <lineage>
        <taxon>Eukaryota</taxon>
        <taxon>Sar</taxon>
        <taxon>Alveolata</taxon>
        <taxon>Dinophyceae</taxon>
        <taxon>Suessiales</taxon>
        <taxon>Symbiodiniaceae</taxon>
        <taxon>Durusdinium</taxon>
    </lineage>
</organism>
<proteinExistence type="predicted"/>